<gene>
    <name evidence="4" type="ORF">RirG_118910</name>
</gene>
<dbReference type="Proteomes" id="UP000022910">
    <property type="component" value="Unassembled WGS sequence"/>
</dbReference>
<dbReference type="Gene3D" id="1.10.10.1010">
    <property type="entry name" value="Intein homing endonuclease, domain IV"/>
    <property type="match status" value="1"/>
</dbReference>
<organism evidence="4 5">
    <name type="scientific">Rhizophagus irregularis (strain DAOM 197198w)</name>
    <name type="common">Glomus intraradices</name>
    <dbReference type="NCBI Taxonomy" id="1432141"/>
    <lineage>
        <taxon>Eukaryota</taxon>
        <taxon>Fungi</taxon>
        <taxon>Fungi incertae sedis</taxon>
        <taxon>Mucoromycota</taxon>
        <taxon>Glomeromycotina</taxon>
        <taxon>Glomeromycetes</taxon>
        <taxon>Glomerales</taxon>
        <taxon>Glomeraceae</taxon>
        <taxon>Rhizophagus</taxon>
    </lineage>
</organism>
<sequence>MSSYDDIKCKNCGEIFGHIFAKWCKPCEINNIKKNFVNLSGNEKIDELIQKMQLKIESYKDIVVEWIPYNQLNDIKEIGKDDSTIIYSARWMDGPLNYDDYDGNYEKRMPNKKVSLKYLNNSQNITTEFLNELVKSYSTDTFKIDILKIYGISQNPDTKDYIIVLDDAFCENCGNQYTEICGVQYTNAIPIKWCKPCKINNLNQNFSNWTSENKKIDEFIQKMQLKIESYSDIIVEWIPYNQFNDIKKIGNDDITIIYSAVWINGPLEYEDDKEEYNRIPNKEVALKCFYNSQIIINELLNEAKSYTIKRYENNIPKIYGISQNLDTKDYIMVLINEFCENCGNYYSNISYKWCKSCKINDLKQDFTKWTSGNEEIDEFIQEMQLKINNCDDIIIEWISYEQFIDIKEISKNDSVTIYSARWIDGPLNYNKYGKKGYERISNKEVVLKCLNDSQNITSKFISEAKSYSINDSEYNIPNIFGISYNSDTNDYVMIIQNNFCENCSNQYTDSYQQWCKSCQINNLKQNFNNWTSGNKKIDKFIQEIQLEINTWKDGIVEWIPYNQFDNIKEIGKGGFAIVYSAIWFNGPLKYNEKKYNRKPDKEVALKVLYNSQYITDEFINEVKAYYINYDDCVLKIYGLSQNPDTKEYIMVLQYANIGNLNSYNNINRNWNWEEKLLILKDIIKGLMKIHKNGMAHRDFHIGNILLSFATDNIISGTGNSDFYLYISDMGLCGDVSNIDETNTYGVMPYVAPEVLKGKPYTQAADIYSFGMIMYFVATGRQPFSNCAHDHYLVLDICREGIRPEISESEAPKCYIDLMKRCWDSNLDNRPNAAEVVKFIELFNSDENEEFIDKVEEYRIVNLLPAENSQLNTHSQAYYTSRLLNPFTTEWREGLDCAIED</sequence>
<evidence type="ECO:0000313" key="5">
    <source>
        <dbReference type="Proteomes" id="UP000022910"/>
    </source>
</evidence>
<dbReference type="Pfam" id="PF07714">
    <property type="entry name" value="PK_Tyr_Ser-Thr"/>
    <property type="match status" value="1"/>
</dbReference>
<keyword evidence="1" id="KW-0547">Nucleotide-binding</keyword>
<proteinExistence type="predicted"/>
<dbReference type="Gene3D" id="1.10.510.10">
    <property type="entry name" value="Transferase(Phosphotransferase) domain 1"/>
    <property type="match status" value="1"/>
</dbReference>
<evidence type="ECO:0000256" key="2">
    <source>
        <dbReference type="ARBA" id="ARBA00022840"/>
    </source>
</evidence>
<dbReference type="PANTHER" id="PTHR44329">
    <property type="entry name" value="SERINE/THREONINE-PROTEIN KINASE TNNI3K-RELATED"/>
    <property type="match status" value="1"/>
</dbReference>
<dbReference type="AlphaFoldDB" id="A0A015KHF1"/>
<protein>
    <submittedName>
        <fullName evidence="4">Rad53p</fullName>
    </submittedName>
</protein>
<keyword evidence="5" id="KW-1185">Reference proteome</keyword>
<accession>A0A015KHF1</accession>
<evidence type="ECO:0000256" key="1">
    <source>
        <dbReference type="ARBA" id="ARBA00022741"/>
    </source>
</evidence>
<feature type="domain" description="Protein kinase" evidence="3">
    <location>
        <begin position="564"/>
        <end position="851"/>
    </location>
</feature>
<dbReference type="PANTHER" id="PTHR44329:SF298">
    <property type="entry name" value="MIXED LINEAGE KINASE DOMAIN-LIKE PROTEIN"/>
    <property type="match status" value="1"/>
</dbReference>
<dbReference type="InterPro" id="IPR051681">
    <property type="entry name" value="Ser/Thr_Kinases-Pseudokinases"/>
</dbReference>
<dbReference type="SUPFAM" id="SSF56112">
    <property type="entry name" value="Protein kinase-like (PK-like)"/>
    <property type="match status" value="1"/>
</dbReference>
<dbReference type="HOGENOM" id="CLU_000288_7_8_1"/>
<comment type="caution">
    <text evidence="4">The sequence shown here is derived from an EMBL/GenBank/DDBJ whole genome shotgun (WGS) entry which is preliminary data.</text>
</comment>
<evidence type="ECO:0000313" key="4">
    <source>
        <dbReference type="EMBL" id="EXX66944.1"/>
    </source>
</evidence>
<keyword evidence="2" id="KW-0067">ATP-binding</keyword>
<dbReference type="EMBL" id="JEMT01018154">
    <property type="protein sequence ID" value="EXX66944.1"/>
    <property type="molecule type" value="Genomic_DNA"/>
</dbReference>
<dbReference type="InterPro" id="IPR001245">
    <property type="entry name" value="Ser-Thr/Tyr_kinase_cat_dom"/>
</dbReference>
<dbReference type="InterPro" id="IPR000719">
    <property type="entry name" value="Prot_kinase_dom"/>
</dbReference>
<dbReference type="InterPro" id="IPR011009">
    <property type="entry name" value="Kinase-like_dom_sf"/>
</dbReference>
<dbReference type="GO" id="GO:0004674">
    <property type="term" value="F:protein serine/threonine kinase activity"/>
    <property type="evidence" value="ECO:0007669"/>
    <property type="project" value="TreeGrafter"/>
</dbReference>
<dbReference type="GO" id="GO:0005524">
    <property type="term" value="F:ATP binding"/>
    <property type="evidence" value="ECO:0007669"/>
    <property type="project" value="UniProtKB-KW"/>
</dbReference>
<reference evidence="4 5" key="1">
    <citation type="submission" date="2014-02" db="EMBL/GenBank/DDBJ databases">
        <title>Single nucleus genome sequencing reveals high similarity among nuclei of an endomycorrhizal fungus.</title>
        <authorList>
            <person name="Lin K."/>
            <person name="Geurts R."/>
            <person name="Zhang Z."/>
            <person name="Limpens E."/>
            <person name="Saunders D.G."/>
            <person name="Mu D."/>
            <person name="Pang E."/>
            <person name="Cao H."/>
            <person name="Cha H."/>
            <person name="Lin T."/>
            <person name="Zhou Q."/>
            <person name="Shang Y."/>
            <person name="Li Y."/>
            <person name="Ivanov S."/>
            <person name="Sharma T."/>
            <person name="Velzen R.V."/>
            <person name="Ruijter N.D."/>
            <person name="Aanen D.K."/>
            <person name="Win J."/>
            <person name="Kamoun S."/>
            <person name="Bisseling T."/>
            <person name="Huang S."/>
        </authorList>
    </citation>
    <scope>NUCLEOTIDE SEQUENCE [LARGE SCALE GENOMIC DNA]</scope>
    <source>
        <strain evidence="5">DAOM197198w</strain>
    </source>
</reference>
<name>A0A015KHF1_RHIIW</name>
<dbReference type="PROSITE" id="PS50011">
    <property type="entry name" value="PROTEIN_KINASE_DOM"/>
    <property type="match status" value="1"/>
</dbReference>
<evidence type="ECO:0000259" key="3">
    <source>
        <dbReference type="PROSITE" id="PS50011"/>
    </source>
</evidence>
<dbReference type="SMART" id="SM00220">
    <property type="entry name" value="S_TKc"/>
    <property type="match status" value="1"/>
</dbReference>